<feature type="signal peptide" evidence="1">
    <location>
        <begin position="1"/>
        <end position="21"/>
    </location>
</feature>
<dbReference type="NCBIfam" id="TIGR02122">
    <property type="entry name" value="TRAP_TAXI"/>
    <property type="match status" value="1"/>
</dbReference>
<organism evidence="2 3">
    <name type="scientific">Stella humosa</name>
    <dbReference type="NCBI Taxonomy" id="94"/>
    <lineage>
        <taxon>Bacteria</taxon>
        <taxon>Pseudomonadati</taxon>
        <taxon>Pseudomonadota</taxon>
        <taxon>Alphaproteobacteria</taxon>
        <taxon>Rhodospirillales</taxon>
        <taxon>Stellaceae</taxon>
        <taxon>Stella</taxon>
    </lineage>
</organism>
<dbReference type="PANTHER" id="PTHR42941">
    <property type="entry name" value="SLL1037 PROTEIN"/>
    <property type="match status" value="1"/>
</dbReference>
<dbReference type="SUPFAM" id="SSF53850">
    <property type="entry name" value="Periplasmic binding protein-like II"/>
    <property type="match status" value="1"/>
</dbReference>
<dbReference type="AlphaFoldDB" id="A0A3N1M8P5"/>
<sequence length="326" mass="34408">MPKISYWLAAVAAFASGTAAAQMPAPKQQFMSMATSSVGGSWFPLGGAMAKTITDAYPQLKITAEVTGGTGDNLKLLKNGQVELALSTNDMAYLATKGEGAFKGAPINNFKGLLGGHAIIWQVYTLKSSGIRSLKDFKGKRLSLGAAGSIGGPTGQIVMEAYGLKMNTDWKPEYLGHSDGPGALLDGRVDGVLIISSAPTAAVTDITSRRGDEVLLLNPEKEILDKLIEKHPYWFPATIPGGVYKGHPNDIPNSFGSATILVAHEKVTDEAAYAVVKALIENHGKLVAANAMAKEWTKENATRGISGVVPFHPGAEKYLKEAGILK</sequence>
<accession>A0A3N1M8P5</accession>
<dbReference type="Pfam" id="PF16868">
    <property type="entry name" value="NMT1_3"/>
    <property type="match status" value="1"/>
</dbReference>
<dbReference type="InterPro" id="IPR011852">
    <property type="entry name" value="TRAP_TAXI"/>
</dbReference>
<evidence type="ECO:0008006" key="4">
    <source>
        <dbReference type="Google" id="ProtNLM"/>
    </source>
</evidence>
<dbReference type="EMBL" id="RJKX01000013">
    <property type="protein sequence ID" value="ROQ00048.1"/>
    <property type="molecule type" value="Genomic_DNA"/>
</dbReference>
<reference evidence="2 3" key="1">
    <citation type="submission" date="2018-11" db="EMBL/GenBank/DDBJ databases">
        <title>Genomic Encyclopedia of Type Strains, Phase IV (KMG-IV): sequencing the most valuable type-strain genomes for metagenomic binning, comparative biology and taxonomic classification.</title>
        <authorList>
            <person name="Goeker M."/>
        </authorList>
    </citation>
    <scope>NUCLEOTIDE SEQUENCE [LARGE SCALE GENOMIC DNA]</scope>
    <source>
        <strain evidence="2 3">DSM 5900</strain>
    </source>
</reference>
<dbReference type="Proteomes" id="UP000278222">
    <property type="component" value="Unassembled WGS sequence"/>
</dbReference>
<evidence type="ECO:0000313" key="2">
    <source>
        <dbReference type="EMBL" id="ROQ00048.1"/>
    </source>
</evidence>
<feature type="chain" id="PRO_5018129856" description="TRAP transporter TAXI family solute receptor" evidence="1">
    <location>
        <begin position="22"/>
        <end position="326"/>
    </location>
</feature>
<dbReference type="Gene3D" id="3.40.190.10">
    <property type="entry name" value="Periplasmic binding protein-like II"/>
    <property type="match status" value="2"/>
</dbReference>
<evidence type="ECO:0000313" key="3">
    <source>
        <dbReference type="Proteomes" id="UP000278222"/>
    </source>
</evidence>
<dbReference type="CDD" id="cd13520">
    <property type="entry name" value="PBP2_TAXI_TRAP"/>
    <property type="match status" value="1"/>
</dbReference>
<keyword evidence="3" id="KW-1185">Reference proteome</keyword>
<name>A0A3N1M8P5_9PROT</name>
<proteinExistence type="predicted"/>
<dbReference type="PANTHER" id="PTHR42941:SF1">
    <property type="entry name" value="SLL1037 PROTEIN"/>
    <property type="match status" value="1"/>
</dbReference>
<protein>
    <recommendedName>
        <fullName evidence="4">TRAP transporter TAXI family solute receptor</fullName>
    </recommendedName>
</protein>
<evidence type="ECO:0000256" key="1">
    <source>
        <dbReference type="SAM" id="SignalP"/>
    </source>
</evidence>
<dbReference type="OrthoDB" id="8477520at2"/>
<comment type="caution">
    <text evidence="2">The sequence shown here is derived from an EMBL/GenBank/DDBJ whole genome shotgun (WGS) entry which is preliminary data.</text>
</comment>
<dbReference type="RefSeq" id="WP_123689370.1">
    <property type="nucleotide sequence ID" value="NZ_AP019700.1"/>
</dbReference>
<keyword evidence="1" id="KW-0732">Signal</keyword>
<gene>
    <name evidence="2" type="ORF">EDC65_1843</name>
</gene>